<feature type="compositionally biased region" description="Polar residues" evidence="1">
    <location>
        <begin position="125"/>
        <end position="136"/>
    </location>
</feature>
<dbReference type="Proteomes" id="UP000789405">
    <property type="component" value="Unassembled WGS sequence"/>
</dbReference>
<feature type="region of interest" description="Disordered" evidence="1">
    <location>
        <begin position="98"/>
        <end position="143"/>
    </location>
</feature>
<feature type="compositionally biased region" description="Basic and acidic residues" evidence="1">
    <location>
        <begin position="98"/>
        <end position="124"/>
    </location>
</feature>
<evidence type="ECO:0000313" key="3">
    <source>
        <dbReference type="Proteomes" id="UP000789405"/>
    </source>
</evidence>
<evidence type="ECO:0000313" key="2">
    <source>
        <dbReference type="EMBL" id="CAG8447326.1"/>
    </source>
</evidence>
<comment type="caution">
    <text evidence="2">The sequence shown here is derived from an EMBL/GenBank/DDBJ whole genome shotgun (WGS) entry which is preliminary data.</text>
</comment>
<sequence>MTPKVTQKQQELQKANLKKKHNEATATPKVTKITETAIHQNLRRFQKRCESNKSCKKQTEREKHNEDYIRNDTKATTTPKTVKIAETVIYQNPQRLQKRCESNKNYKKQTERKNIMKVSTRNDTKATATPKSTMTPKATRKQQ</sequence>
<organism evidence="2 3">
    <name type="scientific">Dentiscutata erythropus</name>
    <dbReference type="NCBI Taxonomy" id="1348616"/>
    <lineage>
        <taxon>Eukaryota</taxon>
        <taxon>Fungi</taxon>
        <taxon>Fungi incertae sedis</taxon>
        <taxon>Mucoromycota</taxon>
        <taxon>Glomeromycotina</taxon>
        <taxon>Glomeromycetes</taxon>
        <taxon>Diversisporales</taxon>
        <taxon>Gigasporaceae</taxon>
        <taxon>Dentiscutata</taxon>
    </lineage>
</organism>
<keyword evidence="3" id="KW-1185">Reference proteome</keyword>
<name>A0A9N8YR61_9GLOM</name>
<accession>A0A9N8YR61</accession>
<feature type="compositionally biased region" description="Basic and acidic residues" evidence="1">
    <location>
        <begin position="49"/>
        <end position="73"/>
    </location>
</feature>
<evidence type="ECO:0000256" key="1">
    <source>
        <dbReference type="SAM" id="MobiDB-lite"/>
    </source>
</evidence>
<reference evidence="2" key="1">
    <citation type="submission" date="2021-06" db="EMBL/GenBank/DDBJ databases">
        <authorList>
            <person name="Kallberg Y."/>
            <person name="Tangrot J."/>
            <person name="Rosling A."/>
        </authorList>
    </citation>
    <scope>NUCLEOTIDE SEQUENCE</scope>
    <source>
        <strain evidence="2">MA453B</strain>
    </source>
</reference>
<dbReference type="EMBL" id="CAJVPY010000061">
    <property type="protein sequence ID" value="CAG8447326.1"/>
    <property type="molecule type" value="Genomic_DNA"/>
</dbReference>
<feature type="region of interest" description="Disordered" evidence="1">
    <location>
        <begin position="1"/>
        <end position="29"/>
    </location>
</feature>
<proteinExistence type="predicted"/>
<protein>
    <submittedName>
        <fullName evidence="2">24292_t:CDS:1</fullName>
    </submittedName>
</protein>
<gene>
    <name evidence="2" type="ORF">DERYTH_LOCUS298</name>
</gene>
<feature type="compositionally biased region" description="Polar residues" evidence="1">
    <location>
        <begin position="1"/>
        <end position="13"/>
    </location>
</feature>
<dbReference type="AlphaFoldDB" id="A0A9N8YR61"/>
<feature type="region of interest" description="Disordered" evidence="1">
    <location>
        <begin position="49"/>
        <end position="74"/>
    </location>
</feature>